<name>A0ABQ9EU67_TEGGR</name>
<proteinExistence type="inferred from homology"/>
<evidence type="ECO:0000313" key="7">
    <source>
        <dbReference type="Proteomes" id="UP001217089"/>
    </source>
</evidence>
<dbReference type="Gene3D" id="3.40.50.150">
    <property type="entry name" value="Vaccinia Virus protein VP39"/>
    <property type="match status" value="1"/>
</dbReference>
<dbReference type="PANTHER" id="PTHR12303:SF6">
    <property type="entry name" value="CARNOSINE N-METHYLTRANSFERASE"/>
    <property type="match status" value="1"/>
</dbReference>
<keyword evidence="3" id="KW-0489">Methyltransferase</keyword>
<comment type="similarity">
    <text evidence="1">Belongs to the carnosine N-methyltransferase family.</text>
</comment>
<evidence type="ECO:0000256" key="1">
    <source>
        <dbReference type="ARBA" id="ARBA00010086"/>
    </source>
</evidence>
<organism evidence="6 7">
    <name type="scientific">Tegillarca granosa</name>
    <name type="common">Malaysian cockle</name>
    <name type="synonym">Anadara granosa</name>
    <dbReference type="NCBI Taxonomy" id="220873"/>
    <lineage>
        <taxon>Eukaryota</taxon>
        <taxon>Metazoa</taxon>
        <taxon>Spiralia</taxon>
        <taxon>Lophotrochozoa</taxon>
        <taxon>Mollusca</taxon>
        <taxon>Bivalvia</taxon>
        <taxon>Autobranchia</taxon>
        <taxon>Pteriomorphia</taxon>
        <taxon>Arcoida</taxon>
        <taxon>Arcoidea</taxon>
        <taxon>Arcidae</taxon>
        <taxon>Tegillarca</taxon>
    </lineage>
</organism>
<dbReference type="EC" id="2.1.1.22" evidence="2"/>
<accession>A0ABQ9EU67</accession>
<comment type="caution">
    <text evidence="6">The sequence shown here is derived from an EMBL/GenBank/DDBJ whole genome shotgun (WGS) entry which is preliminary data.</text>
</comment>
<reference evidence="6 7" key="1">
    <citation type="submission" date="2022-12" db="EMBL/GenBank/DDBJ databases">
        <title>Chromosome-level genome of Tegillarca granosa.</title>
        <authorList>
            <person name="Kim J."/>
        </authorList>
    </citation>
    <scope>NUCLEOTIDE SEQUENCE [LARGE SCALE GENOMIC DNA]</scope>
    <source>
        <strain evidence="6">Teg-2019</strain>
        <tissue evidence="6">Adductor muscle</tissue>
    </source>
</reference>
<protein>
    <recommendedName>
        <fullName evidence="2">carnosine N-methyltransferase</fullName>
        <ecNumber evidence="2">2.1.1.22</ecNumber>
    </recommendedName>
</protein>
<dbReference type="InterPro" id="IPR029063">
    <property type="entry name" value="SAM-dependent_MTases_sf"/>
</dbReference>
<dbReference type="Proteomes" id="UP001217089">
    <property type="component" value="Unassembled WGS sequence"/>
</dbReference>
<dbReference type="PANTHER" id="PTHR12303">
    <property type="entry name" value="CARNOSINE N-METHYLTRANSFERASE"/>
    <property type="match status" value="1"/>
</dbReference>
<gene>
    <name evidence="6" type="ORF">KUTeg_014538</name>
</gene>
<evidence type="ECO:0000256" key="2">
    <source>
        <dbReference type="ARBA" id="ARBA00012003"/>
    </source>
</evidence>
<keyword evidence="4" id="KW-0808">Transferase</keyword>
<keyword evidence="7" id="KW-1185">Reference proteome</keyword>
<sequence length="239" mass="27612">MLIIHNCFIVKCIISIKHVFVCFLFDSDPNSVSVLVPGAGLGRLAYELARFGYQCQGNEWSLFMLLASNFVLNKCKSVESFTLYPWIHQWCNHKNTDDQTQPIKFPDVNPSDLPENANFSMAAGDFLEIYTEPDNWDCVATVFFIDTAHNVIAYIETIWKILKPGGYWVNLGPLLYHFSDMPDEESIELSYEEVRKVIEQVGFQFEKEETNVNTTYTQNPRSMLSYEYHSIFFVVRKPA</sequence>
<dbReference type="SMART" id="SM01296">
    <property type="entry name" value="N2227"/>
    <property type="match status" value="1"/>
</dbReference>
<dbReference type="EMBL" id="JARBDR010000686">
    <property type="protein sequence ID" value="KAJ8307891.1"/>
    <property type="molecule type" value="Genomic_DNA"/>
</dbReference>
<dbReference type="Pfam" id="PF07942">
    <property type="entry name" value="CARME"/>
    <property type="match status" value="1"/>
</dbReference>
<evidence type="ECO:0000256" key="3">
    <source>
        <dbReference type="ARBA" id="ARBA00022603"/>
    </source>
</evidence>
<evidence type="ECO:0000256" key="5">
    <source>
        <dbReference type="ARBA" id="ARBA00022691"/>
    </source>
</evidence>
<evidence type="ECO:0000256" key="4">
    <source>
        <dbReference type="ARBA" id="ARBA00022679"/>
    </source>
</evidence>
<dbReference type="InterPro" id="IPR012901">
    <property type="entry name" value="CARME"/>
</dbReference>
<keyword evidence="5" id="KW-0949">S-adenosyl-L-methionine</keyword>
<dbReference type="SUPFAM" id="SSF53335">
    <property type="entry name" value="S-adenosyl-L-methionine-dependent methyltransferases"/>
    <property type="match status" value="1"/>
</dbReference>
<evidence type="ECO:0000313" key="6">
    <source>
        <dbReference type="EMBL" id="KAJ8307891.1"/>
    </source>
</evidence>